<feature type="non-terminal residue" evidence="1">
    <location>
        <position position="1"/>
    </location>
</feature>
<evidence type="ECO:0000313" key="3">
    <source>
        <dbReference type="EMBL" id="ABN64163.1"/>
    </source>
</evidence>
<proteinExistence type="predicted"/>
<dbReference type="AlphaFoldDB" id="A3RDW4"/>
<protein>
    <submittedName>
        <fullName evidence="1">Fibrinogen-related protein 3</fullName>
    </submittedName>
    <submittedName>
        <fullName evidence="2">Fibrinogen-related protein 6</fullName>
    </submittedName>
</protein>
<sequence length="44" mass="5073">GGWIIFQRRVNGIIDFYVGGKNINMNSEIMMLENFTWATSTFIS</sequence>
<reference evidence="1" key="1">
    <citation type="submission" date="2007-01" db="EMBL/GenBank/DDBJ databases">
        <title>Interactions of aquatic snails with their environment.</title>
        <authorList>
            <person name="Aquino C.A."/>
            <person name="Crown K.K."/>
            <person name="Davidson G.S."/>
            <person name="de la Torre L.M."/>
            <person name="Dorin R.M."/>
            <person name="England A.E."/>
            <person name="Ference C.C."/>
            <person name="Martinez M.C."/>
            <person name="Nafea O.M."/>
            <person name="Nguyen M.T."/>
            <person name="Otero R.A."/>
            <person name="Ryan G.T."/>
            <person name="Sanchez Monzon S.C."/>
            <person name="Sensibaugh C."/>
            <person name="Smiley C.M."/>
            <person name="VanHorn D.J."/>
            <person name="Ventura P.B."/>
            <person name="Mkoji G."/>
            <person name="Loker E.S."/>
            <person name="Mitchell K."/>
            <person name="Takacs-Vesbach C."/>
            <person name="Adema C.M."/>
        </authorList>
    </citation>
    <scope>NUCLEOTIDE SEQUENCE</scope>
    <source>
        <strain evidence="1">Baf1</strain>
        <strain evidence="2">Baf4</strain>
        <strain evidence="3">Baf5</strain>
    </source>
</reference>
<dbReference type="EMBL" id="EF210459">
    <property type="protein sequence ID" value="ABN64157.1"/>
    <property type="molecule type" value="Genomic_DNA"/>
</dbReference>
<accession>A3RDW4</accession>
<dbReference type="EMBL" id="EF210462">
    <property type="protein sequence ID" value="ABN64160.1"/>
    <property type="molecule type" value="Genomic_DNA"/>
</dbReference>
<evidence type="ECO:0000313" key="1">
    <source>
        <dbReference type="EMBL" id="ABN64157.1"/>
    </source>
</evidence>
<evidence type="ECO:0000313" key="2">
    <source>
        <dbReference type="EMBL" id="ABN64160.1"/>
    </source>
</evidence>
<organism evidence="1">
    <name type="scientific">Bulinus africanus</name>
    <dbReference type="NCBI Taxonomy" id="159640"/>
    <lineage>
        <taxon>Eukaryota</taxon>
        <taxon>Metazoa</taxon>
        <taxon>Spiralia</taxon>
        <taxon>Lophotrochozoa</taxon>
        <taxon>Mollusca</taxon>
        <taxon>Gastropoda</taxon>
        <taxon>Heterobranchia</taxon>
        <taxon>Euthyneura</taxon>
        <taxon>Panpulmonata</taxon>
        <taxon>Hygrophila</taxon>
        <taxon>Lymnaeoidea</taxon>
        <taxon>Planorbidae</taxon>
        <taxon>Bulinus</taxon>
    </lineage>
</organism>
<dbReference type="EMBL" id="EF210465">
    <property type="protein sequence ID" value="ABN64163.1"/>
    <property type="molecule type" value="Genomic_DNA"/>
</dbReference>
<name>A3RDW4_9GAST</name>